<dbReference type="PANTHER" id="PTHR43135">
    <property type="entry name" value="ALPHA-D-RIBOSE 1-METHYLPHOSPHONATE 5-TRIPHOSPHATE DIPHOSPHATASE"/>
    <property type="match status" value="1"/>
</dbReference>
<evidence type="ECO:0000259" key="1">
    <source>
        <dbReference type="Pfam" id="PF01979"/>
    </source>
</evidence>
<dbReference type="Gene3D" id="1.20.58.520">
    <property type="entry name" value="Amidohydrolase"/>
    <property type="match status" value="1"/>
</dbReference>
<dbReference type="SUPFAM" id="SSF51338">
    <property type="entry name" value="Composite domain of metallo-dependent hydrolases"/>
    <property type="match status" value="1"/>
</dbReference>
<dbReference type="InterPro" id="IPR006680">
    <property type="entry name" value="Amidohydro-rel"/>
</dbReference>
<gene>
    <name evidence="2" type="ORF">K3769_10665</name>
</gene>
<name>A0ABT3V2T6_9ACTN</name>
<proteinExistence type="predicted"/>
<keyword evidence="3" id="KW-1185">Reference proteome</keyword>
<dbReference type="RefSeq" id="WP_267026195.1">
    <property type="nucleotide sequence ID" value="NZ_JAIFZO010000002.1"/>
</dbReference>
<sequence length="490" mass="53455">MASLTHDEPARSVMPVAKALRIDHVTVVDPRDGSSRRDMSVLVRDGKIASVTASAKAEATAEVKVIDGADRFAVPGYNNMHTHVLQEKQRSRLFMAAMLAEGTTGMRQMAGSDDLLSYRRERRLPLGADTPGLHAMPGALLMPFNAPSVSRARSEISRQKDLGADFIKLIQVEREVFFDAVGWAHANGLRVAGHLPPTVNPYEASEAGFDCLEHLGTNTNIWIETSSDRGALRARGDTPGALPNWLGYVPFSQRIFSSGIVTKATAKRLLNPALMNSEETVAILRAALDSFDEDAAVKLAETFARNSTWQTPTLVRLRTQYLADAPEYENHPWLKMVSAEEREAFQESRRKFVDLPAETRSTYHRYYATTLKMIKMMHEAGVPLMTGTDGPSAVPGQDLHAEFQEMAAAGLTPLDVLRSTTTTPASFLGRSKSMGAVAVGMDADFLLLDADPLKSVDNMTKISALVRAGHFTASQDISATVDRLLSEAEG</sequence>
<accession>A0ABT3V2T6</accession>
<dbReference type="InterPro" id="IPR011059">
    <property type="entry name" value="Metal-dep_hydrolase_composite"/>
</dbReference>
<dbReference type="InterPro" id="IPR032466">
    <property type="entry name" value="Metal_Hydrolase"/>
</dbReference>
<reference evidence="2" key="1">
    <citation type="journal article" date="2022" name="bioRxiv">
        <title>Discovery and biosynthetic assessment of Streptomyces ortus sp nov. isolated from a deep-sea sponge.</title>
        <authorList>
            <person name="Williams S.E."/>
        </authorList>
    </citation>
    <scope>NUCLEOTIDE SEQUENCE</scope>
    <source>
        <strain evidence="2">A15ISP2-DRY2</strain>
    </source>
</reference>
<dbReference type="Gene3D" id="2.30.40.10">
    <property type="entry name" value="Urease, subunit C, domain 1"/>
    <property type="match status" value="2"/>
</dbReference>
<dbReference type="SUPFAM" id="SSF51556">
    <property type="entry name" value="Metallo-dependent hydrolases"/>
    <property type="match status" value="1"/>
</dbReference>
<dbReference type="Proteomes" id="UP001165590">
    <property type="component" value="Unassembled WGS sequence"/>
</dbReference>
<dbReference type="InterPro" id="IPR051781">
    <property type="entry name" value="Metallo-dep_Hydrolase"/>
</dbReference>
<comment type="caution">
    <text evidence="2">The sequence shown here is derived from an EMBL/GenBank/DDBJ whole genome shotgun (WGS) entry which is preliminary data.</text>
</comment>
<evidence type="ECO:0000313" key="3">
    <source>
        <dbReference type="Proteomes" id="UP001165590"/>
    </source>
</evidence>
<dbReference type="Gene3D" id="3.40.50.10910">
    <property type="entry name" value="Amidohydrolase"/>
    <property type="match status" value="1"/>
</dbReference>
<dbReference type="EMBL" id="JAIFZO010000002">
    <property type="protein sequence ID" value="MCX4233239.1"/>
    <property type="molecule type" value="Genomic_DNA"/>
</dbReference>
<evidence type="ECO:0000313" key="2">
    <source>
        <dbReference type="EMBL" id="MCX4233239.1"/>
    </source>
</evidence>
<organism evidence="2 3">
    <name type="scientific">Streptomyces ortus</name>
    <dbReference type="NCBI Taxonomy" id="2867268"/>
    <lineage>
        <taxon>Bacteria</taxon>
        <taxon>Bacillati</taxon>
        <taxon>Actinomycetota</taxon>
        <taxon>Actinomycetes</taxon>
        <taxon>Kitasatosporales</taxon>
        <taxon>Streptomycetaceae</taxon>
        <taxon>Streptomyces</taxon>
    </lineage>
</organism>
<dbReference type="PANTHER" id="PTHR43135:SF3">
    <property type="entry name" value="ALPHA-D-RIBOSE 1-METHYLPHOSPHONATE 5-TRIPHOSPHATE DIPHOSPHATASE"/>
    <property type="match status" value="1"/>
</dbReference>
<dbReference type="Gene3D" id="3.30.110.90">
    <property type="entry name" value="Amidohydrolase"/>
    <property type="match status" value="2"/>
</dbReference>
<dbReference type="Pfam" id="PF01979">
    <property type="entry name" value="Amidohydro_1"/>
    <property type="match status" value="1"/>
</dbReference>
<feature type="domain" description="Amidohydrolase-related" evidence="1">
    <location>
        <begin position="371"/>
        <end position="468"/>
    </location>
</feature>
<protein>
    <submittedName>
        <fullName evidence="2">Amidohydrolase family protein</fullName>
    </submittedName>
</protein>